<keyword evidence="1" id="KW-0677">Repeat</keyword>
<evidence type="ECO:0000313" key="4">
    <source>
        <dbReference type="EMBL" id="KAF2595228.1"/>
    </source>
</evidence>
<dbReference type="AlphaFoldDB" id="A0A8S9KNY4"/>
<organism evidence="4">
    <name type="scientific">Brassica cretica</name>
    <name type="common">Mustard</name>
    <dbReference type="NCBI Taxonomy" id="69181"/>
    <lineage>
        <taxon>Eukaryota</taxon>
        <taxon>Viridiplantae</taxon>
        <taxon>Streptophyta</taxon>
        <taxon>Embryophyta</taxon>
        <taxon>Tracheophyta</taxon>
        <taxon>Spermatophyta</taxon>
        <taxon>Magnoliopsida</taxon>
        <taxon>eudicotyledons</taxon>
        <taxon>Gunneridae</taxon>
        <taxon>Pentapetalae</taxon>
        <taxon>rosids</taxon>
        <taxon>malvids</taxon>
        <taxon>Brassicales</taxon>
        <taxon>Brassicaceae</taxon>
        <taxon>Brassiceae</taxon>
        <taxon>Brassica</taxon>
    </lineage>
</organism>
<sequence length="238" mass="26603">MGKPCSSKKNAEKDAAHEALLWLQGESNSSLNDLNHMSTLLKKDKILGFAAKSRTHQGVTLQLSNKLLCRLWLSVYTYNNHLVNPKLDIQLYDKLMTAIRLLVSEDQCEGRFVFGRKALSPTTTKKLKVVGTQLPNSGGENDKNHLQTVLARAGHGTPVYKTRQLKNNQFRAMVTFNGLDFMGKPCSSKKNAEKDAAHEALLWLQGESKSSLNDLNHMSTLLKKDKSKKSARAPARWN</sequence>
<evidence type="ECO:0000256" key="1">
    <source>
        <dbReference type="ARBA" id="ARBA00022737"/>
    </source>
</evidence>
<dbReference type="Gene3D" id="3.30.160.20">
    <property type="match status" value="1"/>
</dbReference>
<evidence type="ECO:0000256" key="2">
    <source>
        <dbReference type="ARBA" id="ARBA00022884"/>
    </source>
</evidence>
<proteinExistence type="predicted"/>
<protein>
    <recommendedName>
        <fullName evidence="3">DRBM domain-containing protein</fullName>
    </recommendedName>
</protein>
<dbReference type="Pfam" id="PF00035">
    <property type="entry name" value="dsrm"/>
    <property type="match status" value="1"/>
</dbReference>
<dbReference type="InterPro" id="IPR014720">
    <property type="entry name" value="dsRBD_dom"/>
</dbReference>
<reference evidence="4" key="1">
    <citation type="submission" date="2019-12" db="EMBL/GenBank/DDBJ databases">
        <title>Genome sequencing and annotation of Brassica cretica.</title>
        <authorList>
            <person name="Studholme D.J."/>
            <person name="Sarris P.F."/>
        </authorList>
    </citation>
    <scope>NUCLEOTIDE SEQUENCE</scope>
    <source>
        <strain evidence="4">PFS-102/07</strain>
        <tissue evidence="4">Leaf</tissue>
    </source>
</reference>
<dbReference type="PANTHER" id="PTHR46031">
    <property type="match status" value="1"/>
</dbReference>
<dbReference type="PANTHER" id="PTHR46031:SF26">
    <property type="entry name" value="DOUBLE-STRANDED RNA-BINDING PROTEIN 2"/>
    <property type="match status" value="1"/>
</dbReference>
<comment type="caution">
    <text evidence="4">The sequence shown here is derived from an EMBL/GenBank/DDBJ whole genome shotgun (WGS) entry which is preliminary data.</text>
</comment>
<name>A0A8S9KNY4_BRACR</name>
<dbReference type="EMBL" id="QGKY02000164">
    <property type="protein sequence ID" value="KAF2595228.1"/>
    <property type="molecule type" value="Genomic_DNA"/>
</dbReference>
<dbReference type="CDD" id="cd00048">
    <property type="entry name" value="DSRM_SF"/>
    <property type="match status" value="1"/>
</dbReference>
<feature type="domain" description="DRBM" evidence="3">
    <location>
        <begin position="143"/>
        <end position="204"/>
    </location>
</feature>
<accession>A0A8S9KNY4</accession>
<evidence type="ECO:0000259" key="3">
    <source>
        <dbReference type="Pfam" id="PF00035"/>
    </source>
</evidence>
<dbReference type="GO" id="GO:0003723">
    <property type="term" value="F:RNA binding"/>
    <property type="evidence" value="ECO:0007669"/>
    <property type="project" value="UniProtKB-KW"/>
</dbReference>
<gene>
    <name evidence="4" type="ORF">F2Q70_00042560</name>
</gene>
<dbReference type="SUPFAM" id="SSF54768">
    <property type="entry name" value="dsRNA-binding domain-like"/>
    <property type="match status" value="1"/>
</dbReference>
<keyword evidence="2" id="KW-0694">RNA-binding</keyword>